<dbReference type="InterPro" id="IPR033913">
    <property type="entry name" value="MTH1175_dom"/>
</dbReference>
<sequence length="118" mass="12772">MKVAVTAAGKDLNSMVDERFGRCRYFIFADSDTKEFEAVENEYASGAHGTGVQVAQFIVDKKASALITGNVGPNAMRVLTESGIKVFTTNSISVREALEYFREGKLSMASGPTTTPHM</sequence>
<evidence type="ECO:0000259" key="1">
    <source>
        <dbReference type="Pfam" id="PF02579"/>
    </source>
</evidence>
<dbReference type="AlphaFoldDB" id="A0A3G2R8U4"/>
<dbReference type="Pfam" id="PF02579">
    <property type="entry name" value="Nitro_FeMo-Co"/>
    <property type="match status" value="1"/>
</dbReference>
<keyword evidence="3" id="KW-1185">Reference proteome</keyword>
<dbReference type="RefSeq" id="WP_120765736.1">
    <property type="nucleotide sequence ID" value="NZ_CP033169.1"/>
</dbReference>
<dbReference type="PANTHER" id="PTHR42983">
    <property type="entry name" value="DINITROGENASE IRON-MOLYBDENUM COFACTOR PROTEIN-RELATED"/>
    <property type="match status" value="1"/>
</dbReference>
<proteinExistence type="predicted"/>
<dbReference type="KEGG" id="bacg:D2962_11830"/>
<evidence type="ECO:0000313" key="3">
    <source>
        <dbReference type="Proteomes" id="UP000280960"/>
    </source>
</evidence>
<dbReference type="Gene3D" id="3.30.420.130">
    <property type="entry name" value="Dinitrogenase iron-molybdenum cofactor biosynthesis domain"/>
    <property type="match status" value="1"/>
</dbReference>
<gene>
    <name evidence="2" type="ORF">D2962_11830</name>
</gene>
<dbReference type="EMBL" id="CP033169">
    <property type="protein sequence ID" value="AYO31197.1"/>
    <property type="molecule type" value="Genomic_DNA"/>
</dbReference>
<dbReference type="InterPro" id="IPR003731">
    <property type="entry name" value="Di-Nase_FeMo-co_biosynth"/>
</dbReference>
<accession>A0A3G2R8U4</accession>
<dbReference type="CDD" id="cd00851">
    <property type="entry name" value="MTH1175"/>
    <property type="match status" value="1"/>
</dbReference>
<organism evidence="2 3">
    <name type="scientific">Biomaibacter acetigenes</name>
    <dbReference type="NCBI Taxonomy" id="2316383"/>
    <lineage>
        <taxon>Bacteria</taxon>
        <taxon>Bacillati</taxon>
        <taxon>Bacillota</taxon>
        <taxon>Clostridia</taxon>
        <taxon>Thermosediminibacterales</taxon>
        <taxon>Tepidanaerobacteraceae</taxon>
        <taxon>Biomaibacter</taxon>
    </lineage>
</organism>
<reference evidence="2 3" key="1">
    <citation type="submission" date="2018-10" db="EMBL/GenBank/DDBJ databases">
        <authorList>
            <person name="Zhang X."/>
        </authorList>
    </citation>
    <scope>NUCLEOTIDE SEQUENCE [LARGE SCALE GENOMIC DNA]</scope>
    <source>
        <strain evidence="2 3">SK-G1</strain>
    </source>
</reference>
<protein>
    <submittedName>
        <fullName evidence="2">Dinitrogenase iron-molybdenum cofactor biosynthesis protein</fullName>
    </submittedName>
</protein>
<evidence type="ECO:0000313" key="2">
    <source>
        <dbReference type="EMBL" id="AYO31197.1"/>
    </source>
</evidence>
<dbReference type="PANTHER" id="PTHR42983:SF1">
    <property type="entry name" value="IRON-MOLYBDENUM PROTEIN"/>
    <property type="match status" value="1"/>
</dbReference>
<dbReference type="SUPFAM" id="SSF53146">
    <property type="entry name" value="Nitrogenase accessory factor-like"/>
    <property type="match status" value="1"/>
</dbReference>
<dbReference type="InterPro" id="IPR036105">
    <property type="entry name" value="DiNase_FeMo-co_biosyn_sf"/>
</dbReference>
<dbReference type="Proteomes" id="UP000280960">
    <property type="component" value="Chromosome"/>
</dbReference>
<feature type="domain" description="Dinitrogenase iron-molybdenum cofactor biosynthesis" evidence="1">
    <location>
        <begin position="13"/>
        <end position="102"/>
    </location>
</feature>
<name>A0A3G2R8U4_9FIRM</name>